<proteinExistence type="predicted"/>
<evidence type="ECO:0000313" key="2">
    <source>
        <dbReference type="Proteomes" id="UP000218968"/>
    </source>
</evidence>
<dbReference type="InterPro" id="IPR005358">
    <property type="entry name" value="Puta_zinc/iron-chelating_dom"/>
</dbReference>
<dbReference type="Proteomes" id="UP000218968">
    <property type="component" value="Chromosome"/>
</dbReference>
<dbReference type="AlphaFoldDB" id="A0A290XCB5"/>
<evidence type="ECO:0000313" key="1">
    <source>
        <dbReference type="EMBL" id="ATD66596.1"/>
    </source>
</evidence>
<organism evidence="1 2">
    <name type="scientific">Luteimonas chenhongjianii</name>
    <dbReference type="NCBI Taxonomy" id="2006110"/>
    <lineage>
        <taxon>Bacteria</taxon>
        <taxon>Pseudomonadati</taxon>
        <taxon>Pseudomonadota</taxon>
        <taxon>Gammaproteobacteria</taxon>
        <taxon>Lysobacterales</taxon>
        <taxon>Lysobacteraceae</taxon>
        <taxon>Luteimonas</taxon>
    </lineage>
</organism>
<dbReference type="KEGG" id="lum:CNR27_03290"/>
<dbReference type="RefSeq" id="WP_096296924.1">
    <property type="nucleotide sequence ID" value="NZ_CP023406.1"/>
</dbReference>
<protein>
    <submittedName>
        <fullName evidence="1">Zinc/iron-chelating domain-containing protein</fullName>
    </submittedName>
</protein>
<name>A0A290XCB5_9GAMM</name>
<keyword evidence="2" id="KW-1185">Reference proteome</keyword>
<dbReference type="EMBL" id="CP023406">
    <property type="protein sequence ID" value="ATD66596.1"/>
    <property type="molecule type" value="Genomic_DNA"/>
</dbReference>
<dbReference type="Pfam" id="PF03692">
    <property type="entry name" value="CxxCxxCC"/>
    <property type="match status" value="1"/>
</dbReference>
<gene>
    <name evidence="1" type="ORF">CNR27_03290</name>
</gene>
<reference evidence="2" key="1">
    <citation type="submission" date="2017-09" db="EMBL/GenBank/DDBJ databases">
        <title>Luteimonas liuhanmingii sp.nov., isolated from the intestinal contents of Tibetan Plateau Pika in Yushu, Qinghai Province, China.</title>
        <authorList>
            <person name="Gui Z."/>
        </authorList>
    </citation>
    <scope>NUCLEOTIDE SEQUENCE [LARGE SCALE GENOMIC DNA]</scope>
    <source>
        <strain evidence="2">100111</strain>
    </source>
</reference>
<accession>A0A290XCB5</accession>
<dbReference type="OrthoDB" id="196483at2"/>
<sequence length="144" mass="15412">MRHPCLSCGACCAHYRVSMHWMETDAGGGVVPLASTEPFGGHQVAMRGTWEAQPRCVALDARIGQYSRCTIHPRRPTACRDVAASWENGAASPQCDRARLAHGLPALTAADWALVYVVHVDAISTGDEPPFESLASAHHAPARA</sequence>